<dbReference type="Proteomes" id="UP000319908">
    <property type="component" value="Unassembled WGS sequence"/>
</dbReference>
<dbReference type="EMBL" id="SJPU01000001">
    <property type="protein sequence ID" value="TWU19520.1"/>
    <property type="molecule type" value="Genomic_DNA"/>
</dbReference>
<evidence type="ECO:0008006" key="4">
    <source>
        <dbReference type="Google" id="ProtNLM"/>
    </source>
</evidence>
<organism evidence="2 3">
    <name type="scientific">Allorhodopirellula heiligendammensis</name>
    <dbReference type="NCBI Taxonomy" id="2714739"/>
    <lineage>
        <taxon>Bacteria</taxon>
        <taxon>Pseudomonadati</taxon>
        <taxon>Planctomycetota</taxon>
        <taxon>Planctomycetia</taxon>
        <taxon>Pirellulales</taxon>
        <taxon>Pirellulaceae</taxon>
        <taxon>Allorhodopirellula</taxon>
    </lineage>
</organism>
<dbReference type="InterPro" id="IPR021809">
    <property type="entry name" value="DUF3386"/>
</dbReference>
<feature type="chain" id="PRO_5022865024" description="DUF3386 domain-containing protein" evidence="1">
    <location>
        <begin position="26"/>
        <end position="249"/>
    </location>
</feature>
<accession>A0A5C6C4I3</accession>
<evidence type="ECO:0000313" key="3">
    <source>
        <dbReference type="Proteomes" id="UP000319908"/>
    </source>
</evidence>
<dbReference type="Pfam" id="PF11866">
    <property type="entry name" value="DUF3386"/>
    <property type="match status" value="1"/>
</dbReference>
<name>A0A5C6C4I3_9BACT</name>
<dbReference type="RefSeq" id="WP_146406309.1">
    <property type="nucleotide sequence ID" value="NZ_SJPU01000001.1"/>
</dbReference>
<dbReference type="OrthoDB" id="214437at2"/>
<evidence type="ECO:0000256" key="1">
    <source>
        <dbReference type="SAM" id="SignalP"/>
    </source>
</evidence>
<dbReference type="PROSITE" id="PS51257">
    <property type="entry name" value="PROKAR_LIPOPROTEIN"/>
    <property type="match status" value="1"/>
</dbReference>
<protein>
    <recommendedName>
        <fullName evidence="4">DUF3386 domain-containing protein</fullName>
    </recommendedName>
</protein>
<reference evidence="2 3" key="1">
    <citation type="journal article" date="2020" name="Antonie Van Leeuwenhoek">
        <title>Rhodopirellula heiligendammensis sp. nov., Rhodopirellula pilleata sp. nov., and Rhodopirellula solitaria sp. nov. isolated from natural or artificial marine surfaces in Northern Germany and California, USA, and emended description of the genus Rhodopirellula.</title>
        <authorList>
            <person name="Kallscheuer N."/>
            <person name="Wiegand S."/>
            <person name="Jogler M."/>
            <person name="Boedeker C."/>
            <person name="Peeters S.H."/>
            <person name="Rast P."/>
            <person name="Heuer A."/>
            <person name="Jetten M.S.M."/>
            <person name="Rohde M."/>
            <person name="Jogler C."/>
        </authorList>
    </citation>
    <scope>NUCLEOTIDE SEQUENCE [LARGE SCALE GENOMIC DNA]</scope>
    <source>
        <strain evidence="2 3">Poly21</strain>
    </source>
</reference>
<keyword evidence="3" id="KW-1185">Reference proteome</keyword>
<dbReference type="AlphaFoldDB" id="A0A5C6C4I3"/>
<evidence type="ECO:0000313" key="2">
    <source>
        <dbReference type="EMBL" id="TWU19520.1"/>
    </source>
</evidence>
<proteinExistence type="predicted"/>
<keyword evidence="1" id="KW-0732">Signal</keyword>
<comment type="caution">
    <text evidence="2">The sequence shown here is derived from an EMBL/GenBank/DDBJ whole genome shotgun (WGS) entry which is preliminary data.</text>
</comment>
<sequence length="249" mass="27454">MNKRNTILLLAALSACLVSTNPLRAQDSIADAAASAPAGLYPAGSPAAMMLAGHNSRAVWENFPGFTADLVVITDSASHSTKLRVESDFEYSYQLPADADEPWVDAKLRSVISHRRPDDAPAYDVVFLDHNETSPIGRLIGQRNGSGEFRIQDGVIREVHRKSETSWMEITNVEQFKTTNGQFLPETTSVTFRDPGTGNLKSNGSNRFTWTQVGDFYLPESSFTVQVGVDGEREIRELHFSNHKLLPAE</sequence>
<feature type="signal peptide" evidence="1">
    <location>
        <begin position="1"/>
        <end position="25"/>
    </location>
</feature>
<gene>
    <name evidence="2" type="ORF">Poly21_16930</name>
</gene>